<organism evidence="1 2">
    <name type="scientific">Acanthamoeba castellanii medusavirus J1</name>
    <dbReference type="NCBI Taxonomy" id="3114988"/>
    <lineage>
        <taxon>Viruses</taxon>
        <taxon>Varidnaviria</taxon>
        <taxon>Bamfordvirae</taxon>
        <taxon>Nucleocytoviricota</taxon>
        <taxon>Megaviricetes</taxon>
        <taxon>Mamonoviridae</taxon>
        <taxon>Medusavirus</taxon>
        <taxon>Medusavirus medusae</taxon>
    </lineage>
</organism>
<evidence type="ECO:0000313" key="2">
    <source>
        <dbReference type="Proteomes" id="UP001161669"/>
    </source>
</evidence>
<proteinExistence type="predicted"/>
<evidence type="ECO:0008006" key="3">
    <source>
        <dbReference type="Google" id="ProtNLM"/>
    </source>
</evidence>
<reference evidence="2" key="1">
    <citation type="journal article" date="2019" name="J. Virol.">
        <title>Medusavirus, a novel large DNA virus discovered from hot spring water.</title>
        <authorList>
            <person name="Yoshikawa G."/>
            <person name="Blanc-Mathieu R."/>
            <person name="Song C."/>
            <person name="Kayama Y."/>
            <person name="Mochizuki T."/>
            <person name="Murata K."/>
            <person name="Ogata H."/>
            <person name="Takemura M."/>
        </authorList>
    </citation>
    <scope>NUCLEOTIDE SEQUENCE [LARGE SCALE GENOMIC DNA]</scope>
</reference>
<accession>A0A3T1CXI6</accession>
<name>A0A3T1CXI6_9VIRU</name>
<evidence type="ECO:0000313" key="1">
    <source>
        <dbReference type="EMBL" id="BBI30543.1"/>
    </source>
</evidence>
<keyword evidence="2" id="KW-1185">Reference proteome</keyword>
<dbReference type="KEGG" id="vg:80540895"/>
<dbReference type="Proteomes" id="UP001161669">
    <property type="component" value="Segment"/>
</dbReference>
<sequence length="213" mass="24423">MQLPDLDDELLVLALGFIRPTELRETARASKQLRRCVKKRLSSEFLDRVATDSFQRENSSIGFYEGCGNRFHFHGRLIAKFWNAYDRSCKIADIGGDGLELELSDDERIVFDKLPGPPALRYRSRSHAFGIVYNQREHLLCLQMTNVEGCVKPGCVRPLIVTHTPDGDWILWPDIKSCEHLPGDTKKCFDTVSEVLERFRDHFTSRGLLIVVK</sequence>
<dbReference type="EMBL" id="AP018495">
    <property type="protein sequence ID" value="BBI30543.1"/>
    <property type="molecule type" value="Genomic_DNA"/>
</dbReference>
<protein>
    <recommendedName>
        <fullName evidence="3">F-box domain-containing protein</fullName>
    </recommendedName>
</protein>